<dbReference type="PRINTS" id="PR00691">
    <property type="entry name" value="ADHESINB"/>
</dbReference>
<proteinExistence type="inferred from homology"/>
<keyword evidence="2 4" id="KW-0813">Transport</keyword>
<dbReference type="CDD" id="cd01017">
    <property type="entry name" value="AdcA"/>
    <property type="match status" value="1"/>
</dbReference>
<accession>A0A0E3GPX8</accession>
<evidence type="ECO:0000256" key="5">
    <source>
        <dbReference type="SAM" id="SignalP"/>
    </source>
</evidence>
<evidence type="ECO:0000313" key="6">
    <source>
        <dbReference type="EMBL" id="AKA67596.1"/>
    </source>
</evidence>
<evidence type="ECO:0000256" key="3">
    <source>
        <dbReference type="ARBA" id="ARBA00022729"/>
    </source>
</evidence>
<dbReference type="EMBL" id="CP009933">
    <property type="protein sequence ID" value="AKA67596.1"/>
    <property type="molecule type" value="Genomic_DNA"/>
</dbReference>
<dbReference type="PROSITE" id="PS51257">
    <property type="entry name" value="PROKAR_LIPOPROTEIN"/>
    <property type="match status" value="1"/>
</dbReference>
<protein>
    <submittedName>
        <fullName evidence="6">Periplasmic solute binding protein</fullName>
    </submittedName>
</protein>
<keyword evidence="3 5" id="KW-0732">Signal</keyword>
<dbReference type="RefSeq" id="WP_029160667.1">
    <property type="nucleotide sequence ID" value="NZ_CP009933.1"/>
</dbReference>
<dbReference type="InterPro" id="IPR006128">
    <property type="entry name" value="Lipoprotein_PsaA-like"/>
</dbReference>
<dbReference type="InterPro" id="IPR050492">
    <property type="entry name" value="Bact_metal-bind_prot9"/>
</dbReference>
<evidence type="ECO:0000256" key="4">
    <source>
        <dbReference type="RuleBase" id="RU003512"/>
    </source>
</evidence>
<evidence type="ECO:0000313" key="7">
    <source>
        <dbReference type="Proteomes" id="UP000033115"/>
    </source>
</evidence>
<dbReference type="InterPro" id="IPR006127">
    <property type="entry name" value="ZnuA-like"/>
</dbReference>
<dbReference type="GO" id="GO:0030001">
    <property type="term" value="P:metal ion transport"/>
    <property type="evidence" value="ECO:0007669"/>
    <property type="project" value="InterPro"/>
</dbReference>
<evidence type="ECO:0000256" key="1">
    <source>
        <dbReference type="ARBA" id="ARBA00011028"/>
    </source>
</evidence>
<dbReference type="KEGG" id="csq:CSCA_0471"/>
<dbReference type="Pfam" id="PF01297">
    <property type="entry name" value="ZnuA"/>
    <property type="match status" value="1"/>
</dbReference>
<gene>
    <name evidence="6" type="ORF">CSCA_0471</name>
</gene>
<dbReference type="InterPro" id="IPR006129">
    <property type="entry name" value="AdhesinB"/>
</dbReference>
<evidence type="ECO:0000256" key="2">
    <source>
        <dbReference type="ARBA" id="ARBA00022448"/>
    </source>
</evidence>
<dbReference type="GO" id="GO:0007155">
    <property type="term" value="P:cell adhesion"/>
    <property type="evidence" value="ECO:0007669"/>
    <property type="project" value="InterPro"/>
</dbReference>
<feature type="chain" id="PRO_5002410333" evidence="5">
    <location>
        <begin position="20"/>
        <end position="309"/>
    </location>
</feature>
<dbReference type="AlphaFoldDB" id="A0A0E3GPX8"/>
<sequence length="309" mass="35149">MYKKIISILILMCTVITFSACGNFSKVGSNKTDDKNESQGKIQVVVSFNAMREFVEAVGKDKVEIKTMIPNGTEPHDFEPKARNLEDLNKAKVFVYNGFGMESWVDKSLKVLDNKQLVTVEASKGFDPIKNIDEGEIKEHGQNDPHVWLSLKGAEFQAKNIKEALVKVDPSNKDYYEKNYKDFSNQLDSLYNDYKKKFDTVANKNFVTGHAAFAYLCRDFGLKQSSVEDVFAEGEPTTKKMEELISYSKKNKIKTIFVEDMVSPKVSETLAKEVGAEVQKIYTLENQEDNKDYIQSMKSNLELIYNSLK</sequence>
<dbReference type="Gene3D" id="3.40.50.1980">
    <property type="entry name" value="Nitrogenase molybdenum iron protein domain"/>
    <property type="match status" value="2"/>
</dbReference>
<dbReference type="STRING" id="1548.CSCA_0471"/>
<reference evidence="6 7" key="1">
    <citation type="journal article" date="2015" name="J. Biotechnol.">
        <title>Complete genome sequence of a malodorant-producing acetogen, Clostridium scatologenes ATCC 25775(T).</title>
        <authorList>
            <person name="Zhu Z."/>
            <person name="Guo T."/>
            <person name="Zheng H."/>
            <person name="Song T."/>
            <person name="Ouyang P."/>
            <person name="Xie J."/>
        </authorList>
    </citation>
    <scope>NUCLEOTIDE SEQUENCE [LARGE SCALE GENOMIC DNA]</scope>
    <source>
        <strain evidence="6 7">ATCC 25775</strain>
    </source>
</reference>
<keyword evidence="7" id="KW-1185">Reference proteome</keyword>
<dbReference type="GO" id="GO:0046872">
    <property type="term" value="F:metal ion binding"/>
    <property type="evidence" value="ECO:0007669"/>
    <property type="project" value="InterPro"/>
</dbReference>
<organism evidence="6 7">
    <name type="scientific">Clostridium scatologenes</name>
    <dbReference type="NCBI Taxonomy" id="1548"/>
    <lineage>
        <taxon>Bacteria</taxon>
        <taxon>Bacillati</taxon>
        <taxon>Bacillota</taxon>
        <taxon>Clostridia</taxon>
        <taxon>Eubacteriales</taxon>
        <taxon>Clostridiaceae</taxon>
        <taxon>Clostridium</taxon>
    </lineage>
</organism>
<dbReference type="PRINTS" id="PR00690">
    <property type="entry name" value="ADHESNFAMILY"/>
</dbReference>
<dbReference type="HOGENOM" id="CLU_016838_1_0_9"/>
<dbReference type="PANTHER" id="PTHR42953">
    <property type="entry name" value="HIGH-AFFINITY ZINC UPTAKE SYSTEM PROTEIN ZNUA-RELATED"/>
    <property type="match status" value="1"/>
</dbReference>
<dbReference type="Proteomes" id="UP000033115">
    <property type="component" value="Chromosome"/>
</dbReference>
<comment type="similarity">
    <text evidence="1 4">Belongs to the bacterial solute-binding protein 9 family.</text>
</comment>
<name>A0A0E3GPX8_CLOSL</name>
<feature type="signal peptide" evidence="5">
    <location>
        <begin position="1"/>
        <end position="19"/>
    </location>
</feature>
<dbReference type="PANTHER" id="PTHR42953:SF3">
    <property type="entry name" value="HIGH-AFFINITY ZINC UPTAKE SYSTEM PROTEIN ZNUA"/>
    <property type="match status" value="1"/>
</dbReference>
<dbReference type="SUPFAM" id="SSF53807">
    <property type="entry name" value="Helical backbone' metal receptor"/>
    <property type="match status" value="1"/>
</dbReference>